<dbReference type="SUPFAM" id="SSF56801">
    <property type="entry name" value="Acetyl-CoA synthetase-like"/>
    <property type="match status" value="1"/>
</dbReference>
<gene>
    <name evidence="3" type="ORF">H0H26_07880</name>
</gene>
<accession>A0A076NVQ4</accession>
<keyword evidence="2" id="KW-0436">Ligase</keyword>
<evidence type="ECO:0000256" key="1">
    <source>
        <dbReference type="ARBA" id="ARBA00006432"/>
    </source>
</evidence>
<dbReference type="RefSeq" id="WP_011963713.1">
    <property type="nucleotide sequence ID" value="NZ_BCNG01000035.1"/>
</dbReference>
<dbReference type="InterPro" id="IPR000873">
    <property type="entry name" value="AMP-dep_synth/lig_dom"/>
</dbReference>
<dbReference type="PANTHER" id="PTHR43201">
    <property type="entry name" value="ACYL-COA SYNTHETASE"/>
    <property type="match status" value="1"/>
</dbReference>
<dbReference type="InterPro" id="IPR042099">
    <property type="entry name" value="ANL_N_sf"/>
</dbReference>
<dbReference type="Pfam" id="PF00501">
    <property type="entry name" value="AMP-binding"/>
    <property type="match status" value="1"/>
</dbReference>
<dbReference type="KEGG" id="fpw:IA04_07660"/>
<organism evidence="3 4">
    <name type="scientific">Flavobacterium psychrophilum</name>
    <dbReference type="NCBI Taxonomy" id="96345"/>
    <lineage>
        <taxon>Bacteria</taxon>
        <taxon>Pseudomonadati</taxon>
        <taxon>Bacteroidota</taxon>
        <taxon>Flavobacteriia</taxon>
        <taxon>Flavobacteriales</taxon>
        <taxon>Flavobacteriaceae</taxon>
        <taxon>Flavobacterium</taxon>
    </lineage>
</organism>
<sequence>MIKPTHKNIHNKFKLNGFHFTKEELCIAAFSYIKEGLAHEKPLGSFILDWFDEKTYLEIMTSGTTGIPKIIRIEKQAMINSALATGDFFELKSGDKALNCLPVKYIAGKMMFVRALILGLDLDFVAPSSAPMVGNKNNYDFVAMVPLQVENSLMQLHQIKTLIIGGAKINIDLEKKLIQSKCNAFETYSMTETVTHIAAKRVGEKAFLVLPNISIWQDNRNCLVISAPNLSKKNIVTNDIVELVSEHQFIWLGREDNVINSGGIKLFPEQIEAKLLGKITNRFFVAGIASEEFGEQLLLFIEGNPYEIEPSIFNDLDKFEKPKQIKFIPSFAETETGKIKRNEVVASFL</sequence>
<dbReference type="KEGG" id="fpc:FPSM_01213"/>
<dbReference type="AlphaFoldDB" id="A0A076NVQ4"/>
<dbReference type="Proteomes" id="UP000596329">
    <property type="component" value="Chromosome"/>
</dbReference>
<dbReference type="GO" id="GO:0031956">
    <property type="term" value="F:medium-chain fatty acid-CoA ligase activity"/>
    <property type="evidence" value="ECO:0007669"/>
    <property type="project" value="TreeGrafter"/>
</dbReference>
<protein>
    <submittedName>
        <fullName evidence="3">AMP-binding protein</fullName>
    </submittedName>
</protein>
<evidence type="ECO:0000256" key="2">
    <source>
        <dbReference type="ARBA" id="ARBA00022598"/>
    </source>
</evidence>
<dbReference type="OMA" id="DFCAMTP"/>
<dbReference type="Gene3D" id="3.40.50.12780">
    <property type="entry name" value="N-terminal domain of ligase-like"/>
    <property type="match status" value="1"/>
</dbReference>
<proteinExistence type="inferred from homology"/>
<dbReference type="KEGG" id="fpq:IB65_07945"/>
<evidence type="ECO:0000313" key="3">
    <source>
        <dbReference type="EMBL" id="QRE02840.1"/>
    </source>
</evidence>
<dbReference type="GO" id="GO:0006631">
    <property type="term" value="P:fatty acid metabolic process"/>
    <property type="evidence" value="ECO:0007669"/>
    <property type="project" value="TreeGrafter"/>
</dbReference>
<dbReference type="KEGG" id="fpv:IA03_07725"/>
<comment type="similarity">
    <text evidence="1">Belongs to the ATP-dependent AMP-binding enzyme family.</text>
</comment>
<dbReference type="Gene3D" id="3.30.300.30">
    <property type="match status" value="1"/>
</dbReference>
<dbReference type="KEGG" id="fpk:IA06_07665"/>
<reference evidence="3 4" key="1">
    <citation type="submission" date="2020-07" db="EMBL/GenBank/DDBJ databases">
        <title>Genomic characterization of Flavobacterium psychrophilum strains.</title>
        <authorList>
            <person name="Castillo D."/>
            <person name="Jorgensen J."/>
            <person name="Middelboe M."/>
        </authorList>
    </citation>
    <scope>NUCLEOTIDE SEQUENCE [LARGE SCALE GENOMIC DNA]</scope>
    <source>
        <strain evidence="3 4">FPS-R7</strain>
    </source>
</reference>
<name>A0A076NVQ4_FLAPS</name>
<dbReference type="PANTHER" id="PTHR43201:SF5">
    <property type="entry name" value="MEDIUM-CHAIN ACYL-COA LIGASE ACSF2, MITOCHONDRIAL"/>
    <property type="match status" value="1"/>
</dbReference>
<evidence type="ECO:0000313" key="4">
    <source>
        <dbReference type="Proteomes" id="UP000596329"/>
    </source>
</evidence>
<dbReference type="InterPro" id="IPR045851">
    <property type="entry name" value="AMP-bd_C_sf"/>
</dbReference>
<dbReference type="GeneID" id="66552212"/>
<dbReference type="EMBL" id="CP059075">
    <property type="protein sequence ID" value="QRE02840.1"/>
    <property type="molecule type" value="Genomic_DNA"/>
</dbReference>